<dbReference type="RefSeq" id="WP_386414072.1">
    <property type="nucleotide sequence ID" value="NZ_JBHSZO010000014.1"/>
</dbReference>
<reference evidence="5" key="1">
    <citation type="journal article" date="2019" name="Int. J. Syst. Evol. Microbiol.">
        <title>The Global Catalogue of Microorganisms (GCM) 10K type strain sequencing project: providing services to taxonomists for standard genome sequencing and annotation.</title>
        <authorList>
            <consortium name="The Broad Institute Genomics Platform"/>
            <consortium name="The Broad Institute Genome Sequencing Center for Infectious Disease"/>
            <person name="Wu L."/>
            <person name="Ma J."/>
        </authorList>
    </citation>
    <scope>NUCLEOTIDE SEQUENCE [LARGE SCALE GENOMIC DNA]</scope>
    <source>
        <strain evidence="5">CGMCC 1.13681</strain>
    </source>
</reference>
<keyword evidence="5" id="KW-1185">Reference proteome</keyword>
<dbReference type="Proteomes" id="UP001596413">
    <property type="component" value="Unassembled WGS sequence"/>
</dbReference>
<protein>
    <recommendedName>
        <fullName evidence="6">Lipoprotein</fullName>
    </recommendedName>
</protein>
<feature type="chain" id="PRO_5046281757" description="Lipoprotein" evidence="3">
    <location>
        <begin position="21"/>
        <end position="317"/>
    </location>
</feature>
<evidence type="ECO:0008006" key="6">
    <source>
        <dbReference type="Google" id="ProtNLM"/>
    </source>
</evidence>
<feature type="region of interest" description="Disordered" evidence="2">
    <location>
        <begin position="25"/>
        <end position="52"/>
    </location>
</feature>
<keyword evidence="1" id="KW-0175">Coiled coil</keyword>
<feature type="region of interest" description="Disordered" evidence="2">
    <location>
        <begin position="92"/>
        <end position="111"/>
    </location>
</feature>
<sequence>MPARPRTAALILACAALALAGCSAEEGGTPAAGKPTVPPKVTTTPKLTSANDKGLPLDPYLLDPAEQEKLSSAYRALVGRCMKRFGLTYQAPQLPRQPQSEGPATRVDGRFGPQSASLAARWGYHPPGGPPKQSKGAWASDLQNLPPDYELVLSGSDGRGAEGTKSAVNGQPVPKGGCDQEARQQIAGSTKPRESVDAKIADDLKFATLVKAQQDERTRAVFAKWSACMADRGYQYADPIAVAKDEKWTTTPQPTAQEIQIAVADQDCRTKHNVVGIWFAVDEAYQRQAVEDNAEALAEVLKENESQLKRAADALTG</sequence>
<dbReference type="EMBL" id="JBHSZO010000014">
    <property type="protein sequence ID" value="MFC7218657.1"/>
    <property type="molecule type" value="Genomic_DNA"/>
</dbReference>
<proteinExistence type="predicted"/>
<dbReference type="PROSITE" id="PS51257">
    <property type="entry name" value="PROKAR_LIPOPROTEIN"/>
    <property type="match status" value="1"/>
</dbReference>
<evidence type="ECO:0000256" key="1">
    <source>
        <dbReference type="SAM" id="Coils"/>
    </source>
</evidence>
<evidence type="ECO:0000256" key="3">
    <source>
        <dbReference type="SAM" id="SignalP"/>
    </source>
</evidence>
<evidence type="ECO:0000256" key="2">
    <source>
        <dbReference type="SAM" id="MobiDB-lite"/>
    </source>
</evidence>
<feature type="region of interest" description="Disordered" evidence="2">
    <location>
        <begin position="155"/>
        <end position="194"/>
    </location>
</feature>
<evidence type="ECO:0000313" key="4">
    <source>
        <dbReference type="EMBL" id="MFC7218657.1"/>
    </source>
</evidence>
<feature type="coiled-coil region" evidence="1">
    <location>
        <begin position="287"/>
        <end position="314"/>
    </location>
</feature>
<feature type="signal peptide" evidence="3">
    <location>
        <begin position="1"/>
        <end position="20"/>
    </location>
</feature>
<name>A0ABW2GG71_9ACTN</name>
<comment type="caution">
    <text evidence="4">The sequence shown here is derived from an EMBL/GenBank/DDBJ whole genome shotgun (WGS) entry which is preliminary data.</text>
</comment>
<accession>A0ABW2GG71</accession>
<organism evidence="4 5">
    <name type="scientific">Streptomyces polyrhachis</name>
    <dbReference type="NCBI Taxonomy" id="1282885"/>
    <lineage>
        <taxon>Bacteria</taxon>
        <taxon>Bacillati</taxon>
        <taxon>Actinomycetota</taxon>
        <taxon>Actinomycetes</taxon>
        <taxon>Kitasatosporales</taxon>
        <taxon>Streptomycetaceae</taxon>
        <taxon>Streptomyces</taxon>
    </lineage>
</organism>
<gene>
    <name evidence="4" type="ORF">ACFQLX_10830</name>
</gene>
<evidence type="ECO:0000313" key="5">
    <source>
        <dbReference type="Proteomes" id="UP001596413"/>
    </source>
</evidence>
<keyword evidence="3" id="KW-0732">Signal</keyword>